<sequence>MKKYLTAGLLAACLTAPALAVNSKLIAKSPDEPVHRRAIVLCIAVLVGLHAYSRRPKLAERVMGAYVR</sequence>
<keyword evidence="1" id="KW-0472">Membrane</keyword>
<dbReference type="EMBL" id="JAADJT010000001">
    <property type="protein sequence ID" value="NGZ82893.1"/>
    <property type="molecule type" value="Genomic_DNA"/>
</dbReference>
<name>A0ABX0FDS4_9BURK</name>
<proteinExistence type="predicted"/>
<keyword evidence="1" id="KW-0812">Transmembrane</keyword>
<protein>
    <submittedName>
        <fullName evidence="3">Uncharacterized protein</fullName>
    </submittedName>
</protein>
<feature type="chain" id="PRO_5045421240" evidence="2">
    <location>
        <begin position="21"/>
        <end position="68"/>
    </location>
</feature>
<reference evidence="4" key="1">
    <citation type="submission" date="2023-07" db="EMBL/GenBank/DDBJ databases">
        <title>Duganella aceri sp. nov., isolated from tree sap.</title>
        <authorList>
            <person name="Kim I.S."/>
        </authorList>
    </citation>
    <scope>NUCLEOTIDE SEQUENCE [LARGE SCALE GENOMIC DNA]</scope>
    <source>
        <strain evidence="4">SAP-35</strain>
    </source>
</reference>
<keyword evidence="2" id="KW-0732">Signal</keyword>
<keyword evidence="4" id="KW-1185">Reference proteome</keyword>
<accession>A0ABX0FDS4</accession>
<feature type="transmembrane region" description="Helical" evidence="1">
    <location>
        <begin position="36"/>
        <end position="53"/>
    </location>
</feature>
<evidence type="ECO:0000313" key="3">
    <source>
        <dbReference type="EMBL" id="NGZ82893.1"/>
    </source>
</evidence>
<dbReference type="Proteomes" id="UP000666369">
    <property type="component" value="Unassembled WGS sequence"/>
</dbReference>
<keyword evidence="1" id="KW-1133">Transmembrane helix</keyword>
<comment type="caution">
    <text evidence="3">The sequence shown here is derived from an EMBL/GenBank/DDBJ whole genome shotgun (WGS) entry which is preliminary data.</text>
</comment>
<gene>
    <name evidence="3" type="ORF">GW587_01290</name>
</gene>
<evidence type="ECO:0000256" key="2">
    <source>
        <dbReference type="SAM" id="SignalP"/>
    </source>
</evidence>
<dbReference type="RefSeq" id="WP_166097636.1">
    <property type="nucleotide sequence ID" value="NZ_JAADJT010000001.1"/>
</dbReference>
<evidence type="ECO:0000313" key="4">
    <source>
        <dbReference type="Proteomes" id="UP000666369"/>
    </source>
</evidence>
<organism evidence="3 4">
    <name type="scientific">Duganella aceris</name>
    <dbReference type="NCBI Taxonomy" id="2703883"/>
    <lineage>
        <taxon>Bacteria</taxon>
        <taxon>Pseudomonadati</taxon>
        <taxon>Pseudomonadota</taxon>
        <taxon>Betaproteobacteria</taxon>
        <taxon>Burkholderiales</taxon>
        <taxon>Oxalobacteraceae</taxon>
        <taxon>Telluria group</taxon>
        <taxon>Duganella</taxon>
    </lineage>
</organism>
<evidence type="ECO:0000256" key="1">
    <source>
        <dbReference type="SAM" id="Phobius"/>
    </source>
</evidence>
<feature type="signal peptide" evidence="2">
    <location>
        <begin position="1"/>
        <end position="20"/>
    </location>
</feature>